<dbReference type="Gene3D" id="3.90.105.20">
    <property type="match status" value="1"/>
</dbReference>
<dbReference type="Gene3D" id="3.30.70.1730">
    <property type="match status" value="1"/>
</dbReference>
<dbReference type="EMBL" id="KX764899">
    <property type="protein sequence ID" value="AOZ55986.1"/>
    <property type="molecule type" value="Genomic_DNA"/>
</dbReference>
<dbReference type="PANTHER" id="PTHR45699">
    <property type="entry name" value="60S ACIDIC RIBOSOMAL PROTEIN P0"/>
    <property type="match status" value="1"/>
</dbReference>
<dbReference type="InterPro" id="IPR050323">
    <property type="entry name" value="Ribosomal_protein_uL10"/>
</dbReference>
<feature type="domain" description="Large ribosomal subunit protein uL10-like insertion" evidence="4">
    <location>
        <begin position="117"/>
        <end position="181"/>
    </location>
</feature>
<evidence type="ECO:0000256" key="1">
    <source>
        <dbReference type="ARBA" id="ARBA00008889"/>
    </source>
</evidence>
<keyword evidence="2 5" id="KW-0689">Ribosomal protein</keyword>
<dbReference type="GO" id="GO:0002181">
    <property type="term" value="P:cytoplasmic translation"/>
    <property type="evidence" value="ECO:0007669"/>
    <property type="project" value="TreeGrafter"/>
</dbReference>
<dbReference type="SUPFAM" id="SSF160369">
    <property type="entry name" value="Ribosomal protein L10-like"/>
    <property type="match status" value="1"/>
</dbReference>
<evidence type="ECO:0000259" key="4">
    <source>
        <dbReference type="Pfam" id="PF17777"/>
    </source>
</evidence>
<proteinExistence type="inferred from homology"/>
<organism evidence="5">
    <name type="scientific">uncultured korarchaeote</name>
    <dbReference type="NCBI Taxonomy" id="161241"/>
    <lineage>
        <taxon>Archaea</taxon>
        <taxon>Thermoproteota</taxon>
        <taxon>environmental samples</taxon>
    </lineage>
</organism>
<dbReference type="GO" id="GO:0070180">
    <property type="term" value="F:large ribosomal subunit rRNA binding"/>
    <property type="evidence" value="ECO:0007669"/>
    <property type="project" value="TreeGrafter"/>
</dbReference>
<evidence type="ECO:0000313" key="5">
    <source>
        <dbReference type="EMBL" id="AOZ55986.1"/>
    </source>
</evidence>
<dbReference type="InterPro" id="IPR001790">
    <property type="entry name" value="Ribosomal_uL10"/>
</dbReference>
<dbReference type="InterPro" id="IPR043164">
    <property type="entry name" value="Ribosomal_uL10-like_insert_sf"/>
</dbReference>
<protein>
    <submittedName>
        <fullName evidence="5">Ribosomal protein L10</fullName>
    </submittedName>
</protein>
<dbReference type="Pfam" id="PF17777">
    <property type="entry name" value="RL10P_insert"/>
    <property type="match status" value="1"/>
</dbReference>
<keyword evidence="3" id="KW-0687">Ribonucleoprotein</keyword>
<dbReference type="GO" id="GO:0003735">
    <property type="term" value="F:structural constituent of ribosome"/>
    <property type="evidence" value="ECO:0007669"/>
    <property type="project" value="TreeGrafter"/>
</dbReference>
<evidence type="ECO:0000256" key="3">
    <source>
        <dbReference type="ARBA" id="ARBA00023274"/>
    </source>
</evidence>
<dbReference type="GO" id="GO:0022625">
    <property type="term" value="C:cytosolic large ribosomal subunit"/>
    <property type="evidence" value="ECO:0007669"/>
    <property type="project" value="TreeGrafter"/>
</dbReference>
<name>A0A1L2JJW1_9CREN</name>
<reference evidence="5" key="1">
    <citation type="journal article" date="2017" name="Nature">
        <title>Metagenomic exploration of ASGARD archaea illuminates the origin of cellular complexity in eukaryotes.</title>
        <authorList>
            <person name="Zaremba-Niedzwiedzka K."/>
            <person name="Caceres E.F."/>
            <person name="Saw J.H.W."/>
            <person name="Backstrom D."/>
            <person name="Juzokaite L."/>
            <person name="Vancaester E."/>
            <person name="Seitz K.W."/>
            <person name="Anantharaman K."/>
            <person name="Starnawski P."/>
            <person name="Kjeldsen K.U."/>
            <person name="Stott M.B."/>
            <person name="Nunoura T."/>
            <person name="Banfield J.F."/>
            <person name="Schramm A."/>
            <person name="Baker B.J."/>
            <person name="Spang A."/>
            <person name="Ettema T.J.G."/>
        </authorList>
    </citation>
    <scope>NUCLEOTIDE SEQUENCE</scope>
    <source>
        <strain evidence="5">TIV_3</strain>
    </source>
</reference>
<dbReference type="PANTHER" id="PTHR45699:SF3">
    <property type="entry name" value="LARGE RIBOSOMAL SUBUNIT PROTEIN UL10"/>
    <property type="match status" value="1"/>
</dbReference>
<dbReference type="AlphaFoldDB" id="A0A1L2JJW1"/>
<sequence length="287" mass="32254">MPQSSKPSVYPERKVKTIQKIIELCKSHNYISAAECAWIPASLLKKVRRELRGNHVLLVSKKTLARLALRKSERKGVEKLIENFPQTLLLIFSDTPPHRTAEMLDRFEEEMYPKPNEVASEDIMIRRGPTALPPGPALTTLRSYGIKAKVEKGRITVLEDAVVLRKGERFSRGIIDLLRSLEMKSKKVKIKMSGAIDKDGIFYPPEVLYTPAQKIADDMSRAYESAAKLAAYLKLPVYPVIPLLVATARSRAVQLSLATGWYTRETLPIILSMLAAKTRAIADAIRF</sequence>
<accession>A0A1L2JJW1</accession>
<dbReference type="InterPro" id="IPR043141">
    <property type="entry name" value="Ribosomal_uL10-like_sf"/>
</dbReference>
<comment type="similarity">
    <text evidence="1">Belongs to the universal ribosomal protein uL10 family.</text>
</comment>
<evidence type="ECO:0000256" key="2">
    <source>
        <dbReference type="ARBA" id="ARBA00022980"/>
    </source>
</evidence>
<dbReference type="InterPro" id="IPR040637">
    <property type="entry name" value="Ribosomal_uL10-like_insert"/>
</dbReference>
<dbReference type="GO" id="GO:0000027">
    <property type="term" value="P:ribosomal large subunit assembly"/>
    <property type="evidence" value="ECO:0007669"/>
    <property type="project" value="TreeGrafter"/>
</dbReference>
<dbReference type="Pfam" id="PF00466">
    <property type="entry name" value="Ribosomal_L10"/>
    <property type="match status" value="1"/>
</dbReference>
<dbReference type="Gene3D" id="6.10.140.760">
    <property type="match status" value="1"/>
</dbReference>